<accession>H1LIN7</accession>
<dbReference type="AlphaFoldDB" id="H1LIN7"/>
<dbReference type="Proteomes" id="UP000005025">
    <property type="component" value="Unassembled WGS sequence"/>
</dbReference>
<gene>
    <name evidence="2" type="ORF">HMPREF9104_02478</name>
</gene>
<reference evidence="2 3" key="1">
    <citation type="submission" date="2011-09" db="EMBL/GenBank/DDBJ databases">
        <authorList>
            <person name="Weinstock G."/>
            <person name="Sodergren E."/>
            <person name="Clifton S."/>
            <person name="Fulton L."/>
            <person name="Fulton B."/>
            <person name="Courtney L."/>
            <person name="Fronick C."/>
            <person name="Harrison M."/>
            <person name="Strong C."/>
            <person name="Farmer C."/>
            <person name="Delahaunty K."/>
            <person name="Markovic C."/>
            <person name="Hall O."/>
            <person name="Minx P."/>
            <person name="Tomlinson C."/>
            <person name="Mitreva M."/>
            <person name="Hou S."/>
            <person name="Chen J."/>
            <person name="Wollam A."/>
            <person name="Pepin K.H."/>
            <person name="Johnson M."/>
            <person name="Bhonagiri V."/>
            <person name="Zhang X."/>
            <person name="Suruliraj S."/>
            <person name="Warren W."/>
            <person name="Chinwalla A."/>
            <person name="Mardis E.R."/>
            <person name="Wilson R.K."/>
        </authorList>
    </citation>
    <scope>NUCLEOTIDE SEQUENCE [LARGE SCALE GENOMIC DNA]</scope>
    <source>
        <strain evidence="2 3">F0435</strain>
    </source>
</reference>
<evidence type="ECO:0000313" key="3">
    <source>
        <dbReference type="Proteomes" id="UP000005025"/>
    </source>
</evidence>
<evidence type="ECO:0000256" key="1">
    <source>
        <dbReference type="SAM" id="MobiDB-lite"/>
    </source>
</evidence>
<feature type="region of interest" description="Disordered" evidence="1">
    <location>
        <begin position="1"/>
        <end position="20"/>
    </location>
</feature>
<protein>
    <submittedName>
        <fullName evidence="2">Uncharacterized protein</fullName>
    </submittedName>
</protein>
<organism evidence="2 3">
    <name type="scientific">Lentilactobacillus kisonensis F0435</name>
    <dbReference type="NCBI Taxonomy" id="797516"/>
    <lineage>
        <taxon>Bacteria</taxon>
        <taxon>Bacillati</taxon>
        <taxon>Bacillota</taxon>
        <taxon>Bacilli</taxon>
        <taxon>Lactobacillales</taxon>
        <taxon>Lactobacillaceae</taxon>
        <taxon>Lentilactobacillus</taxon>
    </lineage>
</organism>
<name>H1LIN7_9LACO</name>
<dbReference type="HOGENOM" id="CLU_212360_1_0_9"/>
<evidence type="ECO:0000313" key="2">
    <source>
        <dbReference type="EMBL" id="EHO49568.1"/>
    </source>
</evidence>
<proteinExistence type="predicted"/>
<dbReference type="EMBL" id="AGRJ01000218">
    <property type="protein sequence ID" value="EHO49568.1"/>
    <property type="molecule type" value="Genomic_DNA"/>
</dbReference>
<dbReference type="STRING" id="797516.HMPREF9104_02478"/>
<sequence length="52" mass="6005">MQSRTLHISTTSKNSKTGNSCRRRLMLRVLTALLRSLIRTAPQSRNLREHTL</sequence>
<feature type="compositionally biased region" description="Low complexity" evidence="1">
    <location>
        <begin position="9"/>
        <end position="20"/>
    </location>
</feature>
<comment type="caution">
    <text evidence="2">The sequence shown here is derived from an EMBL/GenBank/DDBJ whole genome shotgun (WGS) entry which is preliminary data.</text>
</comment>